<keyword evidence="2" id="KW-1133">Transmembrane helix</keyword>
<dbReference type="Proteomes" id="UP001529510">
    <property type="component" value="Unassembled WGS sequence"/>
</dbReference>
<feature type="transmembrane region" description="Helical" evidence="2">
    <location>
        <begin position="409"/>
        <end position="428"/>
    </location>
</feature>
<keyword evidence="2" id="KW-0812">Transmembrane</keyword>
<dbReference type="Pfam" id="PF13843">
    <property type="entry name" value="DDE_Tnp_1_7"/>
    <property type="match status" value="1"/>
</dbReference>
<keyword evidence="2" id="KW-0472">Membrane</keyword>
<name>A0ABD0MMX1_CIRMR</name>
<evidence type="ECO:0000313" key="5">
    <source>
        <dbReference type="Proteomes" id="UP001529510"/>
    </source>
</evidence>
<accession>A0ABD0MMX1</accession>
<feature type="region of interest" description="Disordered" evidence="1">
    <location>
        <begin position="25"/>
        <end position="46"/>
    </location>
</feature>
<organism evidence="4 5">
    <name type="scientific">Cirrhinus mrigala</name>
    <name type="common">Mrigala</name>
    <dbReference type="NCBI Taxonomy" id="683832"/>
    <lineage>
        <taxon>Eukaryota</taxon>
        <taxon>Metazoa</taxon>
        <taxon>Chordata</taxon>
        <taxon>Craniata</taxon>
        <taxon>Vertebrata</taxon>
        <taxon>Euteleostomi</taxon>
        <taxon>Actinopterygii</taxon>
        <taxon>Neopterygii</taxon>
        <taxon>Teleostei</taxon>
        <taxon>Ostariophysi</taxon>
        <taxon>Cypriniformes</taxon>
        <taxon>Cyprinidae</taxon>
        <taxon>Labeoninae</taxon>
        <taxon>Labeonini</taxon>
        <taxon>Cirrhinus</taxon>
    </lineage>
</organism>
<dbReference type="InterPro" id="IPR029526">
    <property type="entry name" value="PGBD"/>
</dbReference>
<keyword evidence="5" id="KW-1185">Reference proteome</keyword>
<dbReference type="EMBL" id="JAMKFB020000245">
    <property type="protein sequence ID" value="KAL0151442.1"/>
    <property type="molecule type" value="Genomic_DNA"/>
</dbReference>
<dbReference type="AlphaFoldDB" id="A0ABD0MMX1"/>
<sequence length="429" mass="49784">MPPVQKGHLFSVQDVIAAVQNGESDFEMDSDDTDASEMDKENQQPIDCPANDDVDIKFRWLKKEFISPNTDFSGSEITNDATSLLTPLEYFQKFVTEDMIETLTRNTNEYSLQKNGTSVNTNNKEIEKMLGMYLKMGLMQMSGVRMYWETDTRYTPASDVMSRNRFQSLLTSLHFINNLTVSEMEKKDKLWKLRPWLNSFRERCLQVVPEEHNSVDEMMIPFKGRFSNIKQYMRGKPHPWGFKLWMEYDKSELGLSGDVVMKLASTLPEGQNYKIYADNYFTCVPLVVKLLERGIHYVGTARQVRLPDCNLEDEKSLKKKGRGSFDVQVEGNHNICAVKWYDNRAVTLVSSFAGPEPVQKIQCWDKATKTIIDVERPYIVGTYNKHMGGVDLLDSFAAKYKFPMKSHRWYIYIFWHTIILAVINSWLLY</sequence>
<evidence type="ECO:0000256" key="2">
    <source>
        <dbReference type="SAM" id="Phobius"/>
    </source>
</evidence>
<evidence type="ECO:0000256" key="1">
    <source>
        <dbReference type="SAM" id="MobiDB-lite"/>
    </source>
</evidence>
<comment type="caution">
    <text evidence="4">The sequence shown here is derived from an EMBL/GenBank/DDBJ whole genome shotgun (WGS) entry which is preliminary data.</text>
</comment>
<feature type="domain" description="PiggyBac transposable element-derived protein" evidence="3">
    <location>
        <begin position="86"/>
        <end position="250"/>
    </location>
</feature>
<reference evidence="4 5" key="1">
    <citation type="submission" date="2024-05" db="EMBL/GenBank/DDBJ databases">
        <title>Genome sequencing and assembly of Indian major carp, Cirrhinus mrigala (Hamilton, 1822).</title>
        <authorList>
            <person name="Mohindra V."/>
            <person name="Chowdhury L.M."/>
            <person name="Lal K."/>
            <person name="Jena J.K."/>
        </authorList>
    </citation>
    <scope>NUCLEOTIDE SEQUENCE [LARGE SCALE GENOMIC DNA]</scope>
    <source>
        <strain evidence="4">CM1030</strain>
        <tissue evidence="4">Blood</tissue>
    </source>
</reference>
<gene>
    <name evidence="4" type="ORF">M9458_053228</name>
</gene>
<protein>
    <recommendedName>
        <fullName evidence="3">PiggyBac transposable element-derived protein domain-containing protein</fullName>
    </recommendedName>
</protein>
<evidence type="ECO:0000313" key="4">
    <source>
        <dbReference type="EMBL" id="KAL0151442.1"/>
    </source>
</evidence>
<dbReference type="PANTHER" id="PTHR47272">
    <property type="entry name" value="DDE_TNP_1_7 DOMAIN-CONTAINING PROTEIN"/>
    <property type="match status" value="1"/>
</dbReference>
<proteinExistence type="predicted"/>
<evidence type="ECO:0000259" key="3">
    <source>
        <dbReference type="Pfam" id="PF13843"/>
    </source>
</evidence>
<feature type="compositionally biased region" description="Acidic residues" evidence="1">
    <location>
        <begin position="25"/>
        <end position="36"/>
    </location>
</feature>
<dbReference type="PANTHER" id="PTHR47272:SF1">
    <property type="entry name" value="PIGGYBAC TRANSPOSABLE ELEMENT-DERIVED PROTEIN 3-LIKE"/>
    <property type="match status" value="1"/>
</dbReference>